<dbReference type="Proteomes" id="UP000887577">
    <property type="component" value="Unplaced"/>
</dbReference>
<dbReference type="Pfam" id="PF00089">
    <property type="entry name" value="Trypsin"/>
    <property type="match status" value="1"/>
</dbReference>
<keyword evidence="1" id="KW-1015">Disulfide bond</keyword>
<evidence type="ECO:0000256" key="2">
    <source>
        <dbReference type="ARBA" id="ARBA00024195"/>
    </source>
</evidence>
<feature type="domain" description="Peptidase S1" evidence="3">
    <location>
        <begin position="1"/>
        <end position="165"/>
    </location>
</feature>
<dbReference type="InterPro" id="IPR009003">
    <property type="entry name" value="Peptidase_S1_PA"/>
</dbReference>
<dbReference type="PANTHER" id="PTHR24256">
    <property type="entry name" value="TRYPTASE-RELATED"/>
    <property type="match status" value="1"/>
</dbReference>
<dbReference type="PROSITE" id="PS00135">
    <property type="entry name" value="TRYPSIN_SER"/>
    <property type="match status" value="1"/>
</dbReference>
<dbReference type="InterPro" id="IPR001254">
    <property type="entry name" value="Trypsin_dom"/>
</dbReference>
<dbReference type="WBParaSite" id="PSU_v2.g12631.t1">
    <property type="protein sequence ID" value="PSU_v2.g12631.t1"/>
    <property type="gene ID" value="PSU_v2.g12631"/>
</dbReference>
<dbReference type="InterPro" id="IPR051487">
    <property type="entry name" value="Ser/Thr_Proteases_Immune/Dev"/>
</dbReference>
<proteinExistence type="inferred from homology"/>
<dbReference type="GO" id="GO:0006508">
    <property type="term" value="P:proteolysis"/>
    <property type="evidence" value="ECO:0007669"/>
    <property type="project" value="InterPro"/>
</dbReference>
<dbReference type="Gene3D" id="2.40.10.10">
    <property type="entry name" value="Trypsin-like serine proteases"/>
    <property type="match status" value="1"/>
</dbReference>
<dbReference type="SUPFAM" id="SSF50494">
    <property type="entry name" value="Trypsin-like serine proteases"/>
    <property type="match status" value="1"/>
</dbReference>
<dbReference type="AlphaFoldDB" id="A0A914XXF4"/>
<dbReference type="InterPro" id="IPR033116">
    <property type="entry name" value="TRYPSIN_SER"/>
</dbReference>
<dbReference type="SMART" id="SM00020">
    <property type="entry name" value="Tryp_SPc"/>
    <property type="match status" value="1"/>
</dbReference>
<evidence type="ECO:0000313" key="5">
    <source>
        <dbReference type="WBParaSite" id="PSU_v2.g12631.t1"/>
    </source>
</evidence>
<evidence type="ECO:0000313" key="6">
    <source>
        <dbReference type="WBParaSite" id="PSU_v2.g20757.t1"/>
    </source>
</evidence>
<comment type="similarity">
    <text evidence="2">Belongs to the peptidase S1 family. CLIP subfamily.</text>
</comment>
<evidence type="ECO:0000313" key="4">
    <source>
        <dbReference type="Proteomes" id="UP000887577"/>
    </source>
</evidence>
<dbReference type="WBParaSite" id="PSU_v2.g20757.t1">
    <property type="protein sequence ID" value="PSU_v2.g20757.t1"/>
    <property type="gene ID" value="PSU_v2.g20757"/>
</dbReference>
<dbReference type="InterPro" id="IPR043504">
    <property type="entry name" value="Peptidase_S1_PA_chymotrypsin"/>
</dbReference>
<keyword evidence="4" id="KW-1185">Reference proteome</keyword>
<protein>
    <submittedName>
        <fullName evidence="5 6">Peptidase S1 domain-containing protein</fullName>
    </submittedName>
</protein>
<dbReference type="PROSITE" id="PS50240">
    <property type="entry name" value="TRYPSIN_DOM"/>
    <property type="match status" value="1"/>
</dbReference>
<reference evidence="5 6" key="1">
    <citation type="submission" date="2022-11" db="UniProtKB">
        <authorList>
            <consortium name="WormBaseParasite"/>
        </authorList>
    </citation>
    <scope>IDENTIFICATION</scope>
</reference>
<dbReference type="GO" id="GO:0004252">
    <property type="term" value="F:serine-type endopeptidase activity"/>
    <property type="evidence" value="ECO:0007669"/>
    <property type="project" value="InterPro"/>
</dbReference>
<organism evidence="4 5">
    <name type="scientific">Panagrolaimus superbus</name>
    <dbReference type="NCBI Taxonomy" id="310955"/>
    <lineage>
        <taxon>Eukaryota</taxon>
        <taxon>Metazoa</taxon>
        <taxon>Ecdysozoa</taxon>
        <taxon>Nematoda</taxon>
        <taxon>Chromadorea</taxon>
        <taxon>Rhabditida</taxon>
        <taxon>Tylenchina</taxon>
        <taxon>Panagrolaimomorpha</taxon>
        <taxon>Panagrolaimoidea</taxon>
        <taxon>Panagrolaimidae</taxon>
        <taxon>Panagrolaimus</taxon>
    </lineage>
</organism>
<sequence length="172" mass="18516">MSYALPEPNIDIVLVELSQNLKYGRDISPICISKNVKPKVGDVAVVAGFGTLYIEYDPTGYAGVDSEANHLLHEGLVTVKDFTKCTNLTRENEETAICAGGINRGVMPGDSGGPIMGVKNNKFYLYGSVSGGRAFQAGDDNLTVNEFDAYTIVSSHCDWIEAVTKGDVKCEK</sequence>
<evidence type="ECO:0000256" key="1">
    <source>
        <dbReference type="ARBA" id="ARBA00023157"/>
    </source>
</evidence>
<evidence type="ECO:0000259" key="3">
    <source>
        <dbReference type="PROSITE" id="PS50240"/>
    </source>
</evidence>
<accession>A0A914XXF4</accession>
<name>A0A914XXF4_9BILA</name>